<feature type="compositionally biased region" description="Basic and acidic residues" evidence="1">
    <location>
        <begin position="278"/>
        <end position="320"/>
    </location>
</feature>
<dbReference type="AlphaFoldDB" id="A0A9P6VTI6"/>
<dbReference type="EMBL" id="PUHQ01000148">
    <property type="protein sequence ID" value="KAG0654470.1"/>
    <property type="molecule type" value="Genomic_DNA"/>
</dbReference>
<sequence length="320" mass="34998">MTLARTCGQLCTWVIASSPRCTRVARISTPLSSPQARHFATTPRRRTAAEPLPWFVDPETAPTGSSINAVEEGDDTSPRLATAPVPTAPPAHLSPALHPLHAYLSTSPFLDKDSLLYIHAREADPDASWCDWIVCTTLRHGRERGLRGAIEGVKRHLAANPVELSLDATSSPDGSVAAPPPFAPPSTRPEIHGLPAAPTKHARSRNLRTSRSSSSSRSPSASDAGTGWALLDAGTLVVHVFTPQARETYGRTIEQMWDRIGEVEHAQQHGVAATAAKEGWKSSARREEERKRAEELEKNMEEVKREMQLEQEEEARRRTA</sequence>
<name>A0A9P6VTI6_RHOMI</name>
<dbReference type="Pfam" id="PF02410">
    <property type="entry name" value="RsfS"/>
    <property type="match status" value="1"/>
</dbReference>
<dbReference type="Proteomes" id="UP000777482">
    <property type="component" value="Unassembled WGS sequence"/>
</dbReference>
<proteinExistence type="predicted"/>
<keyword evidence="3" id="KW-1185">Reference proteome</keyword>
<feature type="region of interest" description="Disordered" evidence="1">
    <location>
        <begin position="166"/>
        <end position="225"/>
    </location>
</feature>
<accession>A0A9P6VTI6</accession>
<evidence type="ECO:0000256" key="1">
    <source>
        <dbReference type="SAM" id="MobiDB-lite"/>
    </source>
</evidence>
<gene>
    <name evidence="2" type="ORF">C6P46_001635</name>
</gene>
<dbReference type="SUPFAM" id="SSF81301">
    <property type="entry name" value="Nucleotidyltransferase"/>
    <property type="match status" value="1"/>
</dbReference>
<feature type="region of interest" description="Disordered" evidence="1">
    <location>
        <begin position="55"/>
        <end position="92"/>
    </location>
</feature>
<dbReference type="InterPro" id="IPR043519">
    <property type="entry name" value="NT_sf"/>
</dbReference>
<reference evidence="2 3" key="1">
    <citation type="submission" date="2020-11" db="EMBL/GenBank/DDBJ databases">
        <title>Kefir isolates.</title>
        <authorList>
            <person name="Marcisauskas S."/>
            <person name="Kim Y."/>
            <person name="Blasche S."/>
        </authorList>
    </citation>
    <scope>NUCLEOTIDE SEQUENCE [LARGE SCALE GENOMIC DNA]</scope>
    <source>
        <strain evidence="2 3">KR</strain>
    </source>
</reference>
<organism evidence="2 3">
    <name type="scientific">Rhodotorula mucilaginosa</name>
    <name type="common">Yeast</name>
    <name type="synonym">Rhodotorula rubra</name>
    <dbReference type="NCBI Taxonomy" id="5537"/>
    <lineage>
        <taxon>Eukaryota</taxon>
        <taxon>Fungi</taxon>
        <taxon>Dikarya</taxon>
        <taxon>Basidiomycota</taxon>
        <taxon>Pucciniomycotina</taxon>
        <taxon>Microbotryomycetes</taxon>
        <taxon>Sporidiobolales</taxon>
        <taxon>Sporidiobolaceae</taxon>
        <taxon>Rhodotorula</taxon>
    </lineage>
</organism>
<dbReference type="Gene3D" id="3.30.460.10">
    <property type="entry name" value="Beta Polymerase, domain 2"/>
    <property type="match status" value="1"/>
</dbReference>
<evidence type="ECO:0000313" key="3">
    <source>
        <dbReference type="Proteomes" id="UP000777482"/>
    </source>
</evidence>
<evidence type="ECO:0000313" key="2">
    <source>
        <dbReference type="EMBL" id="KAG0654470.1"/>
    </source>
</evidence>
<comment type="caution">
    <text evidence="2">The sequence shown here is derived from an EMBL/GenBank/DDBJ whole genome shotgun (WGS) entry which is preliminary data.</text>
</comment>
<protein>
    <submittedName>
        <fullName evidence="2">Uncharacterized protein</fullName>
    </submittedName>
</protein>
<feature type="compositionally biased region" description="Low complexity" evidence="1">
    <location>
        <begin position="81"/>
        <end position="92"/>
    </location>
</feature>
<dbReference type="OrthoDB" id="21330at2759"/>
<feature type="compositionally biased region" description="Low complexity" evidence="1">
    <location>
        <begin position="209"/>
        <end position="222"/>
    </location>
</feature>
<feature type="compositionally biased region" description="Pro residues" evidence="1">
    <location>
        <begin position="178"/>
        <end position="187"/>
    </location>
</feature>
<feature type="region of interest" description="Disordered" evidence="1">
    <location>
        <begin position="269"/>
        <end position="320"/>
    </location>
</feature>